<dbReference type="Pfam" id="PF24152">
    <property type="entry name" value="DUF7405"/>
    <property type="match status" value="1"/>
</dbReference>
<dbReference type="InterPro" id="IPR055828">
    <property type="entry name" value="DUF7405"/>
</dbReference>
<gene>
    <name evidence="1" type="ORF">Atai01_56380</name>
</gene>
<dbReference type="AlphaFoldDB" id="A0A9W6R3W4"/>
<organism evidence="1 2">
    <name type="scientific">Amycolatopsis taiwanensis</name>
    <dbReference type="NCBI Taxonomy" id="342230"/>
    <lineage>
        <taxon>Bacteria</taxon>
        <taxon>Bacillati</taxon>
        <taxon>Actinomycetota</taxon>
        <taxon>Actinomycetes</taxon>
        <taxon>Pseudonocardiales</taxon>
        <taxon>Pseudonocardiaceae</taxon>
        <taxon>Amycolatopsis</taxon>
    </lineage>
</organism>
<comment type="caution">
    <text evidence="1">The sequence shown here is derived from an EMBL/GenBank/DDBJ whole genome shotgun (WGS) entry which is preliminary data.</text>
</comment>
<dbReference type="EMBL" id="BSTI01000014">
    <property type="protein sequence ID" value="GLY69019.1"/>
    <property type="molecule type" value="Genomic_DNA"/>
</dbReference>
<evidence type="ECO:0000313" key="2">
    <source>
        <dbReference type="Proteomes" id="UP001165136"/>
    </source>
</evidence>
<dbReference type="RefSeq" id="WP_432705821.1">
    <property type="nucleotide sequence ID" value="NZ_BSTI01000014.1"/>
</dbReference>
<sequence length="501" mass="54089">MEQEHLDPRPRKGLQRRAVLKAGAAAVFLAMLDELAWSPMRPAVAATALPDIQFDLGSFIAPATSVDGVMVQFPPVFTVFQTIDLLRRPTKTEQTTFADALATIESAYPFSPSGVMLIVSYGLGYFGWLPGALGAGSVSFNNIPRLTLNNSRFVLEEAVPSPTDAGQPGIVKRKFDFTPELGGTDILISARSDTMANVTDVLDWLGGSNTLAGELVPSPALPWFFTGRRVQFVQQGMPRLMAIEDGLYYQDRINPESPMWMGFADQQTSGSGPADAVVFGGGNAGKELTTATPGSYFDNGAIQHLSHVILDLEAFYARAGEAGAAEDETYLERVQYMFRSDPPPSLGNGSDPFLNGGGPAFLPNTFKGINDAAQNAQGIGTLNNAHRIGHVTALQRFSRADDGTPLHIRMDGPGMDKMDIPSTLVVPGNNGTVPKLQFSAFVPTADFFATMRADQASLDLQTTFAVNPLDNGLERFLTATRRQNFLVPPRRNRAFPLLELT</sequence>
<dbReference type="PROSITE" id="PS51318">
    <property type="entry name" value="TAT"/>
    <property type="match status" value="1"/>
</dbReference>
<dbReference type="Proteomes" id="UP001165136">
    <property type="component" value="Unassembled WGS sequence"/>
</dbReference>
<proteinExistence type="predicted"/>
<name>A0A9W6R3W4_9PSEU</name>
<keyword evidence="2" id="KW-1185">Reference proteome</keyword>
<reference evidence="1" key="1">
    <citation type="submission" date="2023-03" db="EMBL/GenBank/DDBJ databases">
        <title>Amycolatopsis taiwanensis NBRC 103393.</title>
        <authorList>
            <person name="Ichikawa N."/>
            <person name="Sato H."/>
            <person name="Tonouchi N."/>
        </authorList>
    </citation>
    <scope>NUCLEOTIDE SEQUENCE</scope>
    <source>
        <strain evidence="1">NBRC 103393</strain>
    </source>
</reference>
<evidence type="ECO:0000313" key="1">
    <source>
        <dbReference type="EMBL" id="GLY69019.1"/>
    </source>
</evidence>
<accession>A0A9W6R3W4</accession>
<protein>
    <submittedName>
        <fullName evidence="1">Tat pathway signal protein</fullName>
    </submittedName>
</protein>
<dbReference type="InterPro" id="IPR006311">
    <property type="entry name" value="TAT_signal"/>
</dbReference>